<dbReference type="CDD" id="cd06559">
    <property type="entry name" value="Endonuclease_V"/>
    <property type="match status" value="1"/>
</dbReference>
<dbReference type="PANTHER" id="PTHR28511:SF1">
    <property type="entry name" value="ENDONUCLEASE V"/>
    <property type="match status" value="1"/>
</dbReference>
<dbReference type="AlphaFoldDB" id="A0A6V8NN00"/>
<evidence type="ECO:0000313" key="8">
    <source>
        <dbReference type="Proteomes" id="UP000574717"/>
    </source>
</evidence>
<organism evidence="7 8">
    <name type="scientific">Candidatus Hakubella thermalkaliphila</name>
    <dbReference type="NCBI Taxonomy" id="2754717"/>
    <lineage>
        <taxon>Bacteria</taxon>
        <taxon>Bacillati</taxon>
        <taxon>Actinomycetota</taxon>
        <taxon>Actinomycetota incertae sedis</taxon>
        <taxon>Candidatus Hakubellales</taxon>
        <taxon>Candidatus Hakubellaceae</taxon>
        <taxon>Candidatus Hakubella</taxon>
    </lineage>
</organism>
<evidence type="ECO:0000256" key="2">
    <source>
        <dbReference type="ARBA" id="ARBA00022490"/>
    </source>
</evidence>
<keyword evidence="4 6" id="KW-0255">Endonuclease</keyword>
<sequence>MKIPPLHPWNVSVEEALRIQNELRERVVLRDQTERIRTGTAVYVGYPGPEKMALGCAITFTYPDLRVVGKAFSLQEVSFPYIPGLLAFREAPVIISALQKLEGSSDLLIVDGQGYAHPRYMGLATHLGIYLDMSSVGCAKSHLWGTYGEPAPNKGSYEYLRDGEQVVGAVLRTKDRVTPVFVSSGHKISLERSIRVILSLCKFRIPEPLRIVHQELKRMRAPLLSTSTLTGRRHPL</sequence>
<keyword evidence="3 6" id="KW-0540">Nuclease</keyword>
<evidence type="ECO:0000256" key="4">
    <source>
        <dbReference type="ARBA" id="ARBA00022759"/>
    </source>
</evidence>
<comment type="subcellular location">
    <subcellularLocation>
        <location evidence="1 6">Cytoplasm</location>
    </subcellularLocation>
</comment>
<dbReference type="Gene3D" id="3.30.2170.10">
    <property type="entry name" value="archaeoglobus fulgidus dsm 4304 superfamily"/>
    <property type="match status" value="1"/>
</dbReference>
<evidence type="ECO:0000313" key="7">
    <source>
        <dbReference type="EMBL" id="GFP19866.1"/>
    </source>
</evidence>
<keyword evidence="5 6" id="KW-0378">Hydrolase</keyword>
<accession>A0A6V8NN00</accession>
<dbReference type="EC" id="3.1.21.7" evidence="6"/>
<dbReference type="Pfam" id="PF04493">
    <property type="entry name" value="Endonuclease_5"/>
    <property type="match status" value="1"/>
</dbReference>
<dbReference type="HAMAP" id="MF_00801">
    <property type="entry name" value="Endonuclease_5"/>
    <property type="match status" value="1"/>
</dbReference>
<dbReference type="GO" id="GO:0003727">
    <property type="term" value="F:single-stranded RNA binding"/>
    <property type="evidence" value="ECO:0007669"/>
    <property type="project" value="TreeGrafter"/>
</dbReference>
<comment type="catalytic activity">
    <reaction evidence="6">
        <text>Endonucleolytic cleavage at apurinic or apyrimidinic sites to products with a 5'-phosphate.</text>
        <dbReference type="EC" id="3.1.21.7"/>
    </reaction>
</comment>
<dbReference type="PANTHER" id="PTHR28511">
    <property type="entry name" value="ENDONUCLEASE V"/>
    <property type="match status" value="1"/>
</dbReference>
<protein>
    <recommendedName>
        <fullName evidence="6">Endonuclease V</fullName>
        <ecNumber evidence="6">3.1.21.7</ecNumber>
    </recommendedName>
    <alternativeName>
        <fullName evidence="6">Deoxyinosine 3'endonuclease</fullName>
    </alternativeName>
    <alternativeName>
        <fullName evidence="6">Deoxyribonuclease V</fullName>
        <shortName evidence="6">DNase V</shortName>
    </alternativeName>
</protein>
<comment type="caution">
    <text evidence="6">Lacks conserved residue(s) required for the propagation of feature annotation.</text>
</comment>
<evidence type="ECO:0000256" key="5">
    <source>
        <dbReference type="ARBA" id="ARBA00022801"/>
    </source>
</evidence>
<dbReference type="EMBL" id="BLRU01000163">
    <property type="protein sequence ID" value="GFP19866.1"/>
    <property type="molecule type" value="Genomic_DNA"/>
</dbReference>
<dbReference type="InterPro" id="IPR007581">
    <property type="entry name" value="Endonuclease-V"/>
</dbReference>
<keyword evidence="2 6" id="KW-0963">Cytoplasm</keyword>
<reference evidence="7 8" key="1">
    <citation type="journal article" date="2020" name="Front. Microbiol.">
        <title>Single-cell genomics of novel Actinobacteria with the Wood-Ljungdahl pathway discovered in a serpentinizing system.</title>
        <authorList>
            <person name="Merino N."/>
            <person name="Kawai M."/>
            <person name="Boyd E.S."/>
            <person name="Colman D.R."/>
            <person name="McGlynn S.E."/>
            <person name="Nealson K.H."/>
            <person name="Kurokawa K."/>
            <person name="Hongoh Y."/>
        </authorList>
    </citation>
    <scope>NUCLEOTIDE SEQUENCE [LARGE SCALE GENOMIC DNA]</scope>
    <source>
        <strain evidence="7 8">S03</strain>
    </source>
</reference>
<feature type="site" description="Interaction with target DNA" evidence="6">
    <location>
        <position position="81"/>
    </location>
</feature>
<dbReference type="GO" id="GO:0005737">
    <property type="term" value="C:cytoplasm"/>
    <property type="evidence" value="ECO:0007669"/>
    <property type="project" value="UniProtKB-SubCell"/>
</dbReference>
<comment type="caution">
    <text evidence="7">The sequence shown here is derived from an EMBL/GenBank/DDBJ whole genome shotgun (WGS) entry which is preliminary data.</text>
</comment>
<keyword evidence="6" id="KW-0234">DNA repair</keyword>
<dbReference type="RefSeq" id="WP_176237088.1">
    <property type="nucleotide sequence ID" value="NZ_BLRU01000163.1"/>
</dbReference>
<dbReference type="Proteomes" id="UP000574717">
    <property type="component" value="Unassembled WGS sequence"/>
</dbReference>
<evidence type="ECO:0000256" key="1">
    <source>
        <dbReference type="ARBA" id="ARBA00004496"/>
    </source>
</evidence>
<evidence type="ECO:0000256" key="6">
    <source>
        <dbReference type="HAMAP-Rule" id="MF_00801"/>
    </source>
</evidence>
<gene>
    <name evidence="6" type="primary">nfi</name>
    <name evidence="7" type="ORF">HKBW3S03_01370</name>
</gene>
<comment type="function">
    <text evidence="6">DNA repair enzyme involved in the repair of deaminated bases. Selectively cleaves double-stranded DNA at the second phosphodiester bond 3' to a deoxyinosine leaving behind the intact lesion on the nicked DNA.</text>
</comment>
<dbReference type="GO" id="GO:0006281">
    <property type="term" value="P:DNA repair"/>
    <property type="evidence" value="ECO:0007669"/>
    <property type="project" value="UniProtKB-UniRule"/>
</dbReference>
<dbReference type="GO" id="GO:0043737">
    <property type="term" value="F:deoxyribonuclease V activity"/>
    <property type="evidence" value="ECO:0007669"/>
    <property type="project" value="UniProtKB-UniRule"/>
</dbReference>
<keyword evidence="6" id="KW-0227">DNA damage</keyword>
<evidence type="ECO:0000256" key="3">
    <source>
        <dbReference type="ARBA" id="ARBA00022722"/>
    </source>
</evidence>
<proteinExistence type="inferred from homology"/>
<dbReference type="GO" id="GO:0016891">
    <property type="term" value="F:RNA endonuclease activity producing 5'-phosphomonoesters, hydrolytic mechanism"/>
    <property type="evidence" value="ECO:0007669"/>
    <property type="project" value="TreeGrafter"/>
</dbReference>
<name>A0A6V8NN00_9ACTN</name>
<comment type="similarity">
    <text evidence="6">Belongs to the endonuclease V family.</text>
</comment>